<dbReference type="AlphaFoldDB" id="A0A9W4XT02"/>
<keyword evidence="5" id="KW-1185">Reference proteome</keyword>
<feature type="domain" description="Rhodanese" evidence="3">
    <location>
        <begin position="188"/>
        <end position="297"/>
    </location>
</feature>
<evidence type="ECO:0000259" key="3">
    <source>
        <dbReference type="PROSITE" id="PS50206"/>
    </source>
</evidence>
<accession>A0A9W4XT02</accession>
<reference evidence="4" key="1">
    <citation type="submission" date="2023-01" db="EMBL/GenBank/DDBJ databases">
        <authorList>
            <person name="Van Ghelder C."/>
            <person name="Rancurel C."/>
        </authorList>
    </citation>
    <scope>NUCLEOTIDE SEQUENCE</scope>
    <source>
        <strain evidence="4">CNCM I-4278</strain>
    </source>
</reference>
<organism evidence="4 5">
    <name type="scientific">Periconia digitata</name>
    <dbReference type="NCBI Taxonomy" id="1303443"/>
    <lineage>
        <taxon>Eukaryota</taxon>
        <taxon>Fungi</taxon>
        <taxon>Dikarya</taxon>
        <taxon>Ascomycota</taxon>
        <taxon>Pezizomycotina</taxon>
        <taxon>Dothideomycetes</taxon>
        <taxon>Pleosporomycetidae</taxon>
        <taxon>Pleosporales</taxon>
        <taxon>Massarineae</taxon>
        <taxon>Periconiaceae</taxon>
        <taxon>Periconia</taxon>
    </lineage>
</organism>
<dbReference type="InterPro" id="IPR051126">
    <property type="entry name" value="Thiosulfate_sulfurtransferase"/>
</dbReference>
<keyword evidence="2" id="KW-0732">Signal</keyword>
<dbReference type="SUPFAM" id="SSF52821">
    <property type="entry name" value="Rhodanese/Cell cycle control phosphatase"/>
    <property type="match status" value="2"/>
</dbReference>
<feature type="domain" description="Rhodanese" evidence="3">
    <location>
        <begin position="38"/>
        <end position="156"/>
    </location>
</feature>
<dbReference type="Pfam" id="PF00581">
    <property type="entry name" value="Rhodanese"/>
    <property type="match status" value="2"/>
</dbReference>
<name>A0A9W4XT02_9PLEO</name>
<comment type="caution">
    <text evidence="4">The sequence shown here is derived from an EMBL/GenBank/DDBJ whole genome shotgun (WGS) entry which is preliminary data.</text>
</comment>
<dbReference type="PANTHER" id="PTHR43855:SF1">
    <property type="entry name" value="THIOSULFATE SULFURTRANSFERASE"/>
    <property type="match status" value="1"/>
</dbReference>
<evidence type="ECO:0000256" key="1">
    <source>
        <dbReference type="ARBA" id="ARBA00022737"/>
    </source>
</evidence>
<dbReference type="Gene3D" id="3.40.250.10">
    <property type="entry name" value="Rhodanese-like domain"/>
    <property type="match status" value="2"/>
</dbReference>
<evidence type="ECO:0000256" key="2">
    <source>
        <dbReference type="SAM" id="SignalP"/>
    </source>
</evidence>
<dbReference type="EMBL" id="CAOQHR010000013">
    <property type="protein sequence ID" value="CAI6342483.1"/>
    <property type="molecule type" value="Genomic_DNA"/>
</dbReference>
<dbReference type="PROSITE" id="PS50206">
    <property type="entry name" value="RHODANESE_3"/>
    <property type="match status" value="2"/>
</dbReference>
<dbReference type="SMART" id="SM00450">
    <property type="entry name" value="RHOD"/>
    <property type="match status" value="2"/>
</dbReference>
<feature type="chain" id="PRO_5040956081" description="Rhodanese domain-containing protein" evidence="2">
    <location>
        <begin position="24"/>
        <end position="297"/>
    </location>
</feature>
<gene>
    <name evidence="4" type="ORF">PDIGIT_LOCUS15690</name>
</gene>
<proteinExistence type="predicted"/>
<feature type="signal peptide" evidence="2">
    <location>
        <begin position="1"/>
        <end position="23"/>
    </location>
</feature>
<dbReference type="PANTHER" id="PTHR43855">
    <property type="entry name" value="THIOSULFATE SULFURTRANSFERASE"/>
    <property type="match status" value="1"/>
</dbReference>
<evidence type="ECO:0000313" key="5">
    <source>
        <dbReference type="Proteomes" id="UP001152607"/>
    </source>
</evidence>
<dbReference type="Proteomes" id="UP001152607">
    <property type="component" value="Unassembled WGS sequence"/>
</dbReference>
<keyword evidence="1" id="KW-0677">Repeat</keyword>
<sequence>MAISWKTVATLASTLFYSQLAAAISPIVSPVWLKDNLNDPFLLVIDIRPEATYAASHVPGALGIPFGYSSLWAEQVEGDTLRMPPAEELLPALAGQGLSANTSVVLVSSVATMPRGMNEATRVAATLQYAGLPTNQVGILDGGYEGWIKNGGEESLDAKVPTPGDFNGPVDETVVVERPEVKASLNKVDEGIVLLDARDTASFDQGHIESALSLPQKNIWNSDGTFKTVDQLWEVYFKGVGDAPVGPDEGEIIVYCFIGLMATGWHFVLTNVLEFENVKLYDGSVQDWTKEYQLVTA</sequence>
<dbReference type="InterPro" id="IPR001763">
    <property type="entry name" value="Rhodanese-like_dom"/>
</dbReference>
<protein>
    <recommendedName>
        <fullName evidence="3">Rhodanese domain-containing protein</fullName>
    </recommendedName>
</protein>
<evidence type="ECO:0000313" key="4">
    <source>
        <dbReference type="EMBL" id="CAI6342483.1"/>
    </source>
</evidence>
<dbReference type="InterPro" id="IPR036873">
    <property type="entry name" value="Rhodanese-like_dom_sf"/>
</dbReference>
<dbReference type="OrthoDB" id="566238at2759"/>